<dbReference type="AlphaFoldDB" id="A0A1S3IPS6"/>
<dbReference type="KEGG" id="lak:106166049"/>
<dbReference type="InterPro" id="IPR037104">
    <property type="entry name" value="Annexin_sf"/>
</dbReference>
<name>A0A1S3IPS6_LINAN</name>
<keyword evidence="2" id="KW-1185">Reference proteome</keyword>
<accession>A0A1S3IPS6</accession>
<dbReference type="GeneID" id="106166049"/>
<proteinExistence type="predicted"/>
<evidence type="ECO:0000313" key="2">
    <source>
        <dbReference type="Proteomes" id="UP000085678"/>
    </source>
</evidence>
<reference evidence="3" key="1">
    <citation type="submission" date="2025-08" db="UniProtKB">
        <authorList>
            <consortium name="RefSeq"/>
        </authorList>
    </citation>
    <scope>IDENTIFICATION</scope>
    <source>
        <tissue evidence="3">Gonads</tissue>
    </source>
</reference>
<dbReference type="Proteomes" id="UP000085678">
    <property type="component" value="Unplaced"/>
</dbReference>
<dbReference type="GO" id="GO:0005544">
    <property type="term" value="F:calcium-dependent phospholipid binding"/>
    <property type="evidence" value="ECO:0007669"/>
    <property type="project" value="InterPro"/>
</dbReference>
<evidence type="ECO:0000313" key="3">
    <source>
        <dbReference type="RefSeq" id="XP_013399916.1"/>
    </source>
</evidence>
<organism evidence="2 3">
    <name type="scientific">Lingula anatina</name>
    <name type="common">Brachiopod</name>
    <name type="synonym">Lingula unguis</name>
    <dbReference type="NCBI Taxonomy" id="7574"/>
    <lineage>
        <taxon>Eukaryota</taxon>
        <taxon>Metazoa</taxon>
        <taxon>Spiralia</taxon>
        <taxon>Lophotrochozoa</taxon>
        <taxon>Brachiopoda</taxon>
        <taxon>Linguliformea</taxon>
        <taxon>Lingulata</taxon>
        <taxon>Lingulida</taxon>
        <taxon>Linguloidea</taxon>
        <taxon>Lingulidae</taxon>
        <taxon>Lingula</taxon>
    </lineage>
</organism>
<dbReference type="RefSeq" id="XP_013399916.1">
    <property type="nucleotide sequence ID" value="XM_013544462.1"/>
</dbReference>
<evidence type="ECO:0000256" key="1">
    <source>
        <dbReference type="SAM" id="MobiDB-lite"/>
    </source>
</evidence>
<dbReference type="GO" id="GO:0005509">
    <property type="term" value="F:calcium ion binding"/>
    <property type="evidence" value="ECO:0007669"/>
    <property type="project" value="InterPro"/>
</dbReference>
<dbReference type="SUPFAM" id="SSF47874">
    <property type="entry name" value="Annexin"/>
    <property type="match status" value="1"/>
</dbReference>
<gene>
    <name evidence="3" type="primary">LOC106166049</name>
</gene>
<dbReference type="InParanoid" id="A0A1S3IPS6"/>
<sequence length="338" mass="38215">MGCVNSKENRDASNPKSSSNAEKDFKFMSTEQLAEELKTAVDRGEGKTAVSIICACKETPVALNEAFKEKYQQSIPEACAHKLQDPVKFGLALLFEEPVKASVVYLKECMEHRDLESLCEMASCDEEDVEGLSAEFTKQCEGQTLADALQNGNFGDKDTVEALNSLIEFQSSMESTECVETETVISAVESGNLFHGDNVFFKLLSNSTRKHTKEVFESYLKRCQRDITVEIEKHYCDTNQSEARKNMSVIAQVIRTAPLYFAQTLQRLLPSQEVHSINRALYIIVWSHHKGILSSLMENYESTHFTQLMMDLRTQCKNEEARQLMVNILQRHRAGLLN</sequence>
<protein>
    <submittedName>
        <fullName evidence="3">Uncharacterized protein LOC106166049</fullName>
    </submittedName>
</protein>
<feature type="region of interest" description="Disordered" evidence="1">
    <location>
        <begin position="1"/>
        <end position="24"/>
    </location>
</feature>